<dbReference type="EMBL" id="JAEPRB010000024">
    <property type="protein sequence ID" value="KAG2225751.1"/>
    <property type="molecule type" value="Genomic_DNA"/>
</dbReference>
<evidence type="ECO:0000313" key="3">
    <source>
        <dbReference type="Proteomes" id="UP000646827"/>
    </source>
</evidence>
<proteinExistence type="predicted"/>
<evidence type="ECO:0000313" key="2">
    <source>
        <dbReference type="EMBL" id="KAG2225751.1"/>
    </source>
</evidence>
<gene>
    <name evidence="2" type="ORF">INT45_011419</name>
</gene>
<evidence type="ECO:0000256" key="1">
    <source>
        <dbReference type="SAM" id="SignalP"/>
    </source>
</evidence>
<dbReference type="PROSITE" id="PS51257">
    <property type="entry name" value="PROKAR_LIPOPROTEIN"/>
    <property type="match status" value="1"/>
</dbReference>
<dbReference type="Proteomes" id="UP000646827">
    <property type="component" value="Unassembled WGS sequence"/>
</dbReference>
<dbReference type="OrthoDB" id="2324139at2759"/>
<protein>
    <submittedName>
        <fullName evidence="2">Uncharacterized protein</fullName>
    </submittedName>
</protein>
<accession>A0A8H7SCK2</accession>
<sequence length="261" mass="29577">MFRKLILLLPLVASLTSACEPLCRHAISQTLADRYIPVIHLAVNELHESLNTNVYHITIPDKLSNTVPEKELQDGIRNTIEDGLDDFTMQATGAMLEEGIYQTLFSGDQPFKGDCNSPKRLDRKKPNEGEDWTREECEKMDYICGNPPSICHFLDMIKTRIVVYLRGYLMEQTQFGSGLLFQSLAPNMKQSIHSTIIRYGAGSLLTDADIMAYVNNIISNTIHSLDVWSHTTVQDICARPEDSDICDGWDEMVIPEILRWP</sequence>
<keyword evidence="3" id="KW-1185">Reference proteome</keyword>
<feature type="signal peptide" evidence="1">
    <location>
        <begin position="1"/>
        <end position="18"/>
    </location>
</feature>
<dbReference type="AlphaFoldDB" id="A0A8H7SCK2"/>
<keyword evidence="1" id="KW-0732">Signal</keyword>
<organism evidence="2 3">
    <name type="scientific">Circinella minor</name>
    <dbReference type="NCBI Taxonomy" id="1195481"/>
    <lineage>
        <taxon>Eukaryota</taxon>
        <taxon>Fungi</taxon>
        <taxon>Fungi incertae sedis</taxon>
        <taxon>Mucoromycota</taxon>
        <taxon>Mucoromycotina</taxon>
        <taxon>Mucoromycetes</taxon>
        <taxon>Mucorales</taxon>
        <taxon>Lichtheimiaceae</taxon>
        <taxon>Circinella</taxon>
    </lineage>
</organism>
<feature type="chain" id="PRO_5034885157" evidence="1">
    <location>
        <begin position="19"/>
        <end position="261"/>
    </location>
</feature>
<name>A0A8H7SCK2_9FUNG</name>
<comment type="caution">
    <text evidence="2">The sequence shown here is derived from an EMBL/GenBank/DDBJ whole genome shotgun (WGS) entry which is preliminary data.</text>
</comment>
<reference evidence="2 3" key="1">
    <citation type="submission" date="2020-12" db="EMBL/GenBank/DDBJ databases">
        <title>Metabolic potential, ecology and presence of endohyphal bacteria is reflected in genomic diversity of Mucoromycotina.</title>
        <authorList>
            <person name="Muszewska A."/>
            <person name="Okrasinska A."/>
            <person name="Steczkiewicz K."/>
            <person name="Drgas O."/>
            <person name="Orlowska M."/>
            <person name="Perlinska-Lenart U."/>
            <person name="Aleksandrzak-Piekarczyk T."/>
            <person name="Szatraj K."/>
            <person name="Zielenkiewicz U."/>
            <person name="Pilsyk S."/>
            <person name="Malc E."/>
            <person name="Mieczkowski P."/>
            <person name="Kruszewska J.S."/>
            <person name="Biernat P."/>
            <person name="Pawlowska J."/>
        </authorList>
    </citation>
    <scope>NUCLEOTIDE SEQUENCE [LARGE SCALE GENOMIC DNA]</scope>
    <source>
        <strain evidence="2 3">CBS 142.35</strain>
    </source>
</reference>